<keyword evidence="2" id="KW-1185">Reference proteome</keyword>
<reference evidence="1 2" key="1">
    <citation type="submission" date="2023-09" db="EMBL/GenBank/DDBJ databases">
        <authorList>
            <person name="Wang M."/>
        </authorList>
    </citation>
    <scope>NUCLEOTIDE SEQUENCE [LARGE SCALE GENOMIC DNA]</scope>
    <source>
        <strain evidence="1">GT-2023</strain>
        <tissue evidence="1">Liver</tissue>
    </source>
</reference>
<protein>
    <submittedName>
        <fullName evidence="1">Uncharacterized protein</fullName>
    </submittedName>
</protein>
<gene>
    <name evidence="1" type="ORF">QQF64_005431</name>
</gene>
<name>A0ABR3MFJ7_9TELE</name>
<organism evidence="1 2">
    <name type="scientific">Cirrhinus molitorella</name>
    <name type="common">mud carp</name>
    <dbReference type="NCBI Taxonomy" id="172907"/>
    <lineage>
        <taxon>Eukaryota</taxon>
        <taxon>Metazoa</taxon>
        <taxon>Chordata</taxon>
        <taxon>Craniata</taxon>
        <taxon>Vertebrata</taxon>
        <taxon>Euteleostomi</taxon>
        <taxon>Actinopterygii</taxon>
        <taxon>Neopterygii</taxon>
        <taxon>Teleostei</taxon>
        <taxon>Ostariophysi</taxon>
        <taxon>Cypriniformes</taxon>
        <taxon>Cyprinidae</taxon>
        <taxon>Labeoninae</taxon>
        <taxon>Labeonini</taxon>
        <taxon>Cirrhinus</taxon>
    </lineage>
</organism>
<dbReference type="Proteomes" id="UP001558613">
    <property type="component" value="Unassembled WGS sequence"/>
</dbReference>
<evidence type="ECO:0000313" key="2">
    <source>
        <dbReference type="Proteomes" id="UP001558613"/>
    </source>
</evidence>
<accession>A0ABR3MFJ7</accession>
<comment type="caution">
    <text evidence="1">The sequence shown here is derived from an EMBL/GenBank/DDBJ whole genome shotgun (WGS) entry which is preliminary data.</text>
</comment>
<sequence length="81" mass="9368">MPHSTNRDLKGWREKRTSDSSFHEHQFMPKCCCSGIRQTLSFYGRNELILVQPFMQIQARSSALIGRTSVTRRGTVELLHC</sequence>
<proteinExistence type="predicted"/>
<dbReference type="EMBL" id="JAYMGO010000013">
    <property type="protein sequence ID" value="KAL1262692.1"/>
    <property type="molecule type" value="Genomic_DNA"/>
</dbReference>
<evidence type="ECO:0000313" key="1">
    <source>
        <dbReference type="EMBL" id="KAL1262692.1"/>
    </source>
</evidence>